<feature type="region of interest" description="Disordered" evidence="1">
    <location>
        <begin position="1"/>
        <end position="63"/>
    </location>
</feature>
<name>A0A096PEX9_9HYPO</name>
<protein>
    <submittedName>
        <fullName evidence="2">WGS project CBMG000000000 data, contig CS5907-c001015</fullName>
    </submittedName>
</protein>
<accession>A0A096PEX9</accession>
<dbReference type="EMBL" id="CBMG010001013">
    <property type="protein sequence ID" value="CEG03484.1"/>
    <property type="molecule type" value="Genomic_DNA"/>
</dbReference>
<organism evidence="2">
    <name type="scientific">Fusarium acuminatum CS5907</name>
    <dbReference type="NCBI Taxonomy" id="1318461"/>
    <lineage>
        <taxon>Eukaryota</taxon>
        <taxon>Fungi</taxon>
        <taxon>Dikarya</taxon>
        <taxon>Ascomycota</taxon>
        <taxon>Pezizomycotina</taxon>
        <taxon>Sordariomycetes</taxon>
        <taxon>Hypocreomycetidae</taxon>
        <taxon>Hypocreales</taxon>
        <taxon>Nectriaceae</taxon>
        <taxon>Fusarium</taxon>
        <taxon>Fusarium tricinctum species complex</taxon>
    </lineage>
</organism>
<evidence type="ECO:0000313" key="2">
    <source>
        <dbReference type="EMBL" id="CEG03484.1"/>
    </source>
</evidence>
<feature type="compositionally biased region" description="Basic and acidic residues" evidence="1">
    <location>
        <begin position="7"/>
        <end position="16"/>
    </location>
</feature>
<comment type="caution">
    <text evidence="2">The sequence shown here is derived from an EMBL/GenBank/DDBJ whole genome shotgun (WGS) entry which is preliminary data.</text>
</comment>
<sequence length="104" mass="11521">MSNVPIHEPRVSEDSHYASTVSDGTSGRKSTDSHHLRRRAAKEQQLDQVERAPAPNPSGQSRTLQQYQLVPLSADWMQPVLGTSYQGPSSVDIHLEALQTFVLL</sequence>
<evidence type="ECO:0000256" key="1">
    <source>
        <dbReference type="SAM" id="MobiDB-lite"/>
    </source>
</evidence>
<proteinExistence type="predicted"/>
<feature type="compositionally biased region" description="Polar residues" evidence="1">
    <location>
        <begin position="17"/>
        <end position="28"/>
    </location>
</feature>
<gene>
    <name evidence="2" type="ORF">BN851_0056490</name>
</gene>
<dbReference type="AlphaFoldDB" id="A0A096PEX9"/>
<feature type="compositionally biased region" description="Basic and acidic residues" evidence="1">
    <location>
        <begin position="41"/>
        <end position="50"/>
    </location>
</feature>
<reference evidence="2" key="1">
    <citation type="submission" date="2013-05" db="EMBL/GenBank/DDBJ databases">
        <title>Draft genome sequences of six wheat associated Fusarium spp. isolates.</title>
        <authorList>
            <person name="Moolhuijzen P.M."/>
            <person name="Manners J.M."/>
            <person name="Wilcox S."/>
            <person name="Bellgard M.I."/>
            <person name="Gardiner D.M."/>
        </authorList>
    </citation>
    <scope>NUCLEOTIDE SEQUENCE</scope>
    <source>
        <strain evidence="2">CS5907</strain>
        <strain evidence="2">CS5907</strain>
    </source>
</reference>